<evidence type="ECO:0000256" key="11">
    <source>
        <dbReference type="ARBA" id="ARBA00033354"/>
    </source>
</evidence>
<evidence type="ECO:0000256" key="1">
    <source>
        <dbReference type="ARBA" id="ARBA00005121"/>
    </source>
</evidence>
<protein>
    <recommendedName>
        <fullName evidence="4 14">Corrinoid adenosyltransferase</fullName>
        <ecNumber evidence="3 14">2.5.1.17</ecNumber>
    </recommendedName>
    <alternativeName>
        <fullName evidence="9 14">Cob(II)alamin adenosyltransferase</fullName>
    </alternativeName>
    <alternativeName>
        <fullName evidence="11 14">Cob(II)yrinic acid a,c-diamide adenosyltransferase</fullName>
    </alternativeName>
    <alternativeName>
        <fullName evidence="10 14">Cobinamide/cobalamin adenosyltransferase</fullName>
    </alternativeName>
</protein>
<evidence type="ECO:0000256" key="10">
    <source>
        <dbReference type="ARBA" id="ARBA00033334"/>
    </source>
</evidence>
<sequence length="181" mass="20119">MSNFYTRKGDDGTTGYLGEGRLPKYHPRMEAIGTLDETTAALGLARSLVRSPTLKPILIQIQRDLYGLMSEVAATPKNADRFSSIDASRVDWLEEQTDSLNKTIDMPSEFILPGETPGGGALSLARAVTRRAERRIAALLAEDELKNKELLRYLNRLSSLCFVLELAENQYDGKETLKAKK</sequence>
<gene>
    <name evidence="16" type="ORF">H8E29_09340</name>
</gene>
<dbReference type="InterPro" id="IPR016030">
    <property type="entry name" value="CblAdoTrfase-like"/>
</dbReference>
<dbReference type="AlphaFoldDB" id="A0A8J6TEQ0"/>
<evidence type="ECO:0000256" key="3">
    <source>
        <dbReference type="ARBA" id="ARBA00012454"/>
    </source>
</evidence>
<dbReference type="Pfam" id="PF01923">
    <property type="entry name" value="Cob_adeno_trans"/>
    <property type="match status" value="1"/>
</dbReference>
<evidence type="ECO:0000256" key="5">
    <source>
        <dbReference type="ARBA" id="ARBA00022573"/>
    </source>
</evidence>
<keyword evidence="6 14" id="KW-0808">Transferase</keyword>
<proteinExistence type="inferred from homology"/>
<dbReference type="PANTHER" id="PTHR12213:SF0">
    <property type="entry name" value="CORRINOID ADENOSYLTRANSFERASE MMAB"/>
    <property type="match status" value="1"/>
</dbReference>
<evidence type="ECO:0000256" key="14">
    <source>
        <dbReference type="RuleBase" id="RU366026"/>
    </source>
</evidence>
<evidence type="ECO:0000256" key="12">
    <source>
        <dbReference type="ARBA" id="ARBA00048555"/>
    </source>
</evidence>
<evidence type="ECO:0000256" key="13">
    <source>
        <dbReference type="ARBA" id="ARBA00048692"/>
    </source>
</evidence>
<organism evidence="16 17">
    <name type="scientific">Candidatus Desulfolinea nitratireducens</name>
    <dbReference type="NCBI Taxonomy" id="2841698"/>
    <lineage>
        <taxon>Bacteria</taxon>
        <taxon>Bacillati</taxon>
        <taxon>Chloroflexota</taxon>
        <taxon>Anaerolineae</taxon>
        <taxon>Anaerolineales</taxon>
        <taxon>Anaerolineales incertae sedis</taxon>
        <taxon>Candidatus Desulfolinea</taxon>
    </lineage>
</organism>
<name>A0A8J6TEQ0_9CHLR</name>
<comment type="caution">
    <text evidence="16">The sequence shown here is derived from an EMBL/GenBank/DDBJ whole genome shotgun (WGS) entry which is preliminary data.</text>
</comment>
<evidence type="ECO:0000259" key="15">
    <source>
        <dbReference type="Pfam" id="PF01923"/>
    </source>
</evidence>
<feature type="domain" description="Cobalamin adenosyltransferase-like" evidence="15">
    <location>
        <begin position="5"/>
        <end position="165"/>
    </location>
</feature>
<evidence type="ECO:0000313" key="16">
    <source>
        <dbReference type="EMBL" id="MBC8335456.1"/>
    </source>
</evidence>
<dbReference type="GO" id="GO:0009236">
    <property type="term" value="P:cobalamin biosynthetic process"/>
    <property type="evidence" value="ECO:0007669"/>
    <property type="project" value="UniProtKB-UniRule"/>
</dbReference>
<dbReference type="SUPFAM" id="SSF89028">
    <property type="entry name" value="Cobalamin adenosyltransferase-like"/>
    <property type="match status" value="1"/>
</dbReference>
<reference evidence="16 17" key="1">
    <citation type="submission" date="2020-08" db="EMBL/GenBank/DDBJ databases">
        <title>Bridging the membrane lipid divide: bacteria of the FCB group superphylum have the potential to synthesize archaeal ether lipids.</title>
        <authorList>
            <person name="Villanueva L."/>
            <person name="Von Meijenfeldt F.A.B."/>
            <person name="Westbye A.B."/>
            <person name="Yadav S."/>
            <person name="Hopmans E.C."/>
            <person name="Dutilh B.E."/>
            <person name="Sinninghe Damste J.S."/>
        </authorList>
    </citation>
    <scope>NUCLEOTIDE SEQUENCE [LARGE SCALE GENOMIC DNA]</scope>
    <source>
        <strain evidence="16">NIOZ-UU36</strain>
    </source>
</reference>
<accession>A0A8J6TEQ0</accession>
<dbReference type="GO" id="GO:0005524">
    <property type="term" value="F:ATP binding"/>
    <property type="evidence" value="ECO:0007669"/>
    <property type="project" value="UniProtKB-UniRule"/>
</dbReference>
<dbReference type="Proteomes" id="UP000614469">
    <property type="component" value="Unassembled WGS sequence"/>
</dbReference>
<evidence type="ECO:0000256" key="4">
    <source>
        <dbReference type="ARBA" id="ARBA00020963"/>
    </source>
</evidence>
<dbReference type="UniPathway" id="UPA00148">
    <property type="reaction ID" value="UER00233"/>
</dbReference>
<keyword evidence="8 14" id="KW-0067">ATP-binding</keyword>
<dbReference type="PANTHER" id="PTHR12213">
    <property type="entry name" value="CORRINOID ADENOSYLTRANSFERASE"/>
    <property type="match status" value="1"/>
</dbReference>
<dbReference type="Gene3D" id="1.20.1200.10">
    <property type="entry name" value="Cobalamin adenosyltransferase-like"/>
    <property type="match status" value="1"/>
</dbReference>
<evidence type="ECO:0000256" key="2">
    <source>
        <dbReference type="ARBA" id="ARBA00007487"/>
    </source>
</evidence>
<comment type="pathway">
    <text evidence="1 14">Cofactor biosynthesis; adenosylcobalamin biosynthesis; adenosylcobalamin from cob(II)yrinate a,c-diamide: step 2/7.</text>
</comment>
<evidence type="ECO:0000256" key="6">
    <source>
        <dbReference type="ARBA" id="ARBA00022679"/>
    </source>
</evidence>
<dbReference type="NCBIfam" id="TIGR00636">
    <property type="entry name" value="PduO_Nterm"/>
    <property type="match status" value="1"/>
</dbReference>
<evidence type="ECO:0000256" key="7">
    <source>
        <dbReference type="ARBA" id="ARBA00022741"/>
    </source>
</evidence>
<dbReference type="InterPro" id="IPR029499">
    <property type="entry name" value="PduO-typ"/>
</dbReference>
<keyword evidence="5 14" id="KW-0169">Cobalamin biosynthesis</keyword>
<dbReference type="GO" id="GO:0008817">
    <property type="term" value="F:corrinoid adenosyltransferase activity"/>
    <property type="evidence" value="ECO:0007669"/>
    <property type="project" value="UniProtKB-UniRule"/>
</dbReference>
<keyword evidence="7 14" id="KW-0547">Nucleotide-binding</keyword>
<evidence type="ECO:0000256" key="8">
    <source>
        <dbReference type="ARBA" id="ARBA00022840"/>
    </source>
</evidence>
<evidence type="ECO:0000256" key="9">
    <source>
        <dbReference type="ARBA" id="ARBA00031529"/>
    </source>
</evidence>
<dbReference type="EMBL" id="JACNJN010000110">
    <property type="protein sequence ID" value="MBC8335456.1"/>
    <property type="molecule type" value="Genomic_DNA"/>
</dbReference>
<dbReference type="EC" id="2.5.1.17" evidence="3 14"/>
<comment type="catalytic activity">
    <reaction evidence="13 14">
        <text>2 cob(II)alamin + reduced [electron-transfer flavoprotein] + 2 ATP = 2 adenosylcob(III)alamin + 2 triphosphate + oxidized [electron-transfer flavoprotein] + 3 H(+)</text>
        <dbReference type="Rhea" id="RHEA:28671"/>
        <dbReference type="Rhea" id="RHEA-COMP:10685"/>
        <dbReference type="Rhea" id="RHEA-COMP:10686"/>
        <dbReference type="ChEBI" id="CHEBI:15378"/>
        <dbReference type="ChEBI" id="CHEBI:16304"/>
        <dbReference type="ChEBI" id="CHEBI:18036"/>
        <dbReference type="ChEBI" id="CHEBI:18408"/>
        <dbReference type="ChEBI" id="CHEBI:30616"/>
        <dbReference type="ChEBI" id="CHEBI:57692"/>
        <dbReference type="ChEBI" id="CHEBI:58307"/>
        <dbReference type="EC" id="2.5.1.17"/>
    </reaction>
</comment>
<evidence type="ECO:0000313" key="17">
    <source>
        <dbReference type="Proteomes" id="UP000614469"/>
    </source>
</evidence>
<comment type="similarity">
    <text evidence="2 14">Belongs to the Cob(I)alamin adenosyltransferase family.</text>
</comment>
<comment type="catalytic activity">
    <reaction evidence="12 14">
        <text>2 cob(II)yrinate a,c diamide + reduced [electron-transfer flavoprotein] + 2 ATP = 2 adenosylcob(III)yrinate a,c-diamide + 2 triphosphate + oxidized [electron-transfer flavoprotein] + 3 H(+)</text>
        <dbReference type="Rhea" id="RHEA:11528"/>
        <dbReference type="Rhea" id="RHEA-COMP:10685"/>
        <dbReference type="Rhea" id="RHEA-COMP:10686"/>
        <dbReference type="ChEBI" id="CHEBI:15378"/>
        <dbReference type="ChEBI" id="CHEBI:18036"/>
        <dbReference type="ChEBI" id="CHEBI:30616"/>
        <dbReference type="ChEBI" id="CHEBI:57692"/>
        <dbReference type="ChEBI" id="CHEBI:58307"/>
        <dbReference type="ChEBI" id="CHEBI:58503"/>
        <dbReference type="ChEBI" id="CHEBI:58537"/>
        <dbReference type="EC" id="2.5.1.17"/>
    </reaction>
</comment>
<dbReference type="InterPro" id="IPR036451">
    <property type="entry name" value="CblAdoTrfase-like_sf"/>
</dbReference>